<dbReference type="Proteomes" id="UP000475862">
    <property type="component" value="Unassembled WGS sequence"/>
</dbReference>
<dbReference type="EMBL" id="VYZN01000013">
    <property type="protein sequence ID" value="KAE9540686.1"/>
    <property type="molecule type" value="Genomic_DNA"/>
</dbReference>
<organism evidence="1 2">
    <name type="scientific">Aphis glycines</name>
    <name type="common">Soybean aphid</name>
    <dbReference type="NCBI Taxonomy" id="307491"/>
    <lineage>
        <taxon>Eukaryota</taxon>
        <taxon>Metazoa</taxon>
        <taxon>Ecdysozoa</taxon>
        <taxon>Arthropoda</taxon>
        <taxon>Hexapoda</taxon>
        <taxon>Insecta</taxon>
        <taxon>Pterygota</taxon>
        <taxon>Neoptera</taxon>
        <taxon>Paraneoptera</taxon>
        <taxon>Hemiptera</taxon>
        <taxon>Sternorrhyncha</taxon>
        <taxon>Aphidomorpha</taxon>
        <taxon>Aphidoidea</taxon>
        <taxon>Aphididae</taxon>
        <taxon>Aphidini</taxon>
        <taxon>Aphis</taxon>
        <taxon>Aphis</taxon>
    </lineage>
</organism>
<comment type="caution">
    <text evidence="1">The sequence shown here is derived from an EMBL/GenBank/DDBJ whole genome shotgun (WGS) entry which is preliminary data.</text>
</comment>
<evidence type="ECO:0000313" key="1">
    <source>
        <dbReference type="EMBL" id="KAE9540686.1"/>
    </source>
</evidence>
<evidence type="ECO:0000313" key="2">
    <source>
        <dbReference type="Proteomes" id="UP000475862"/>
    </source>
</evidence>
<accession>A0A6G0TWQ0</accession>
<proteinExistence type="predicted"/>
<reference evidence="1 2" key="1">
    <citation type="submission" date="2019-08" db="EMBL/GenBank/DDBJ databases">
        <title>The genome of the soybean aphid Biotype 1, its phylome, world population structure and adaptation to the North American continent.</title>
        <authorList>
            <person name="Giordano R."/>
            <person name="Donthu R.K."/>
            <person name="Hernandez A.G."/>
            <person name="Wright C.L."/>
            <person name="Zimin A.V."/>
        </authorList>
    </citation>
    <scope>NUCLEOTIDE SEQUENCE [LARGE SCALE GENOMIC DNA]</scope>
    <source>
        <tissue evidence="1">Whole aphids</tissue>
    </source>
</reference>
<dbReference type="OrthoDB" id="6589089at2759"/>
<keyword evidence="2" id="KW-1185">Reference proteome</keyword>
<dbReference type="AlphaFoldDB" id="A0A6G0TWQ0"/>
<protein>
    <submittedName>
        <fullName evidence="1">Uncharacterized protein</fullName>
    </submittedName>
</protein>
<sequence>MWNSEGKILNENNSGHCKTIFKQTLKFTKDIPEQKISPEGFLIRDCGCVMRFLPNLDNKLNKNKLQLTTISKNQNQKNISYTHHRNNLNQTKVISTKMYKYILYQSTFWMEPRIVPIKYTTELNFNLESPIKRFTETIDLQMKLVPCPYIQQIGTTKRFKTSIETKIQSECTLPLDTTI</sequence>
<name>A0A6G0TWQ0_APHGL</name>
<gene>
    <name evidence="1" type="ORF">AGLY_003931</name>
</gene>